<dbReference type="EMBL" id="MT144697">
    <property type="protein sequence ID" value="QJH97682.1"/>
    <property type="molecule type" value="Genomic_DNA"/>
</dbReference>
<name>A0A6H1ZNI8_9ZZZZ</name>
<evidence type="ECO:0000313" key="2">
    <source>
        <dbReference type="EMBL" id="QJH97682.1"/>
    </source>
</evidence>
<evidence type="ECO:0000313" key="1">
    <source>
        <dbReference type="EMBL" id="QJA48770.1"/>
    </source>
</evidence>
<dbReference type="PROSITE" id="PS51257">
    <property type="entry name" value="PROKAR_LIPOPROTEIN"/>
    <property type="match status" value="1"/>
</dbReference>
<organism evidence="1">
    <name type="scientific">viral metagenome</name>
    <dbReference type="NCBI Taxonomy" id="1070528"/>
    <lineage>
        <taxon>unclassified sequences</taxon>
        <taxon>metagenomes</taxon>
        <taxon>organismal metagenomes</taxon>
    </lineage>
</organism>
<dbReference type="EMBL" id="MT144102">
    <property type="protein sequence ID" value="QJA48770.1"/>
    <property type="molecule type" value="Genomic_DNA"/>
</dbReference>
<dbReference type="AlphaFoldDB" id="A0A6H1ZNI8"/>
<accession>A0A6H1ZNI8</accession>
<proteinExistence type="predicted"/>
<sequence>MKELGLLLASALLMACGFVASWGAQDLRYADRRIAFTVIAADNSELRKTAKTLRSRCPVRPRLQASIPFAPGEPI</sequence>
<gene>
    <name evidence="1" type="ORF">TM448A01148_0003</name>
    <name evidence="2" type="ORF">TM448B01063_0001</name>
</gene>
<protein>
    <submittedName>
        <fullName evidence="1">Uncharacterized protein</fullName>
    </submittedName>
</protein>
<reference evidence="1" key="1">
    <citation type="submission" date="2020-03" db="EMBL/GenBank/DDBJ databases">
        <title>The deep terrestrial virosphere.</title>
        <authorList>
            <person name="Holmfeldt K."/>
            <person name="Nilsson E."/>
            <person name="Simone D."/>
            <person name="Lopez-Fernandez M."/>
            <person name="Wu X."/>
            <person name="de Brujin I."/>
            <person name="Lundin D."/>
            <person name="Andersson A."/>
            <person name="Bertilsson S."/>
            <person name="Dopson M."/>
        </authorList>
    </citation>
    <scope>NUCLEOTIDE SEQUENCE</scope>
    <source>
        <strain evidence="1">TM448A01148</strain>
        <strain evidence="2">TM448B01063</strain>
    </source>
</reference>